<keyword evidence="4 8" id="KW-1133">Transmembrane helix</keyword>
<keyword evidence="5 8" id="KW-0472">Membrane</keyword>
<evidence type="ECO:0000259" key="9">
    <source>
        <dbReference type="Pfam" id="PF02687"/>
    </source>
</evidence>
<feature type="transmembrane region" description="Helical" evidence="8">
    <location>
        <begin position="355"/>
        <end position="380"/>
    </location>
</feature>
<dbReference type="InterPro" id="IPR025857">
    <property type="entry name" value="MacB_PCD"/>
</dbReference>
<evidence type="ECO:0000313" key="11">
    <source>
        <dbReference type="EMBL" id="GHH73790.1"/>
    </source>
</evidence>
<feature type="transmembrane region" description="Helical" evidence="8">
    <location>
        <begin position="392"/>
        <end position="416"/>
    </location>
</feature>
<dbReference type="GO" id="GO:0005886">
    <property type="term" value="C:plasma membrane"/>
    <property type="evidence" value="ECO:0007669"/>
    <property type="project" value="UniProtKB-SubCell"/>
</dbReference>
<name>A0A919FWQ8_9ACTN</name>
<evidence type="ECO:0000256" key="1">
    <source>
        <dbReference type="ARBA" id="ARBA00004651"/>
    </source>
</evidence>
<dbReference type="RefSeq" id="WP_190212141.1">
    <property type="nucleotide sequence ID" value="NZ_BNBO01000021.1"/>
</dbReference>
<accession>A0A919FWQ8</accession>
<feature type="compositionally biased region" description="Low complexity" evidence="7">
    <location>
        <begin position="1"/>
        <end position="26"/>
    </location>
</feature>
<protein>
    <submittedName>
        <fullName evidence="11">ABC transporter permease</fullName>
    </submittedName>
</protein>
<evidence type="ECO:0000256" key="4">
    <source>
        <dbReference type="ARBA" id="ARBA00022989"/>
    </source>
</evidence>
<comment type="subcellular location">
    <subcellularLocation>
        <location evidence="1">Cell membrane</location>
        <topology evidence="1">Multi-pass membrane protein</topology>
    </subcellularLocation>
</comment>
<reference evidence="11" key="2">
    <citation type="submission" date="2020-09" db="EMBL/GenBank/DDBJ databases">
        <authorList>
            <person name="Sun Q."/>
            <person name="Ohkuma M."/>
        </authorList>
    </citation>
    <scope>NUCLEOTIDE SEQUENCE</scope>
    <source>
        <strain evidence="11">JCM 4646</strain>
    </source>
</reference>
<dbReference type="Pfam" id="PF12704">
    <property type="entry name" value="MacB_PCD"/>
    <property type="match status" value="1"/>
</dbReference>
<feature type="domain" description="ABC3 transporter permease C-terminal" evidence="9">
    <location>
        <begin position="314"/>
        <end position="426"/>
    </location>
</feature>
<keyword evidence="2" id="KW-1003">Cell membrane</keyword>
<dbReference type="PANTHER" id="PTHR30572">
    <property type="entry name" value="MEMBRANE COMPONENT OF TRANSPORTER-RELATED"/>
    <property type="match status" value="1"/>
</dbReference>
<feature type="domain" description="MacB-like periplasmic core" evidence="10">
    <location>
        <begin position="67"/>
        <end position="275"/>
    </location>
</feature>
<dbReference type="InterPro" id="IPR003838">
    <property type="entry name" value="ABC3_permease_C"/>
</dbReference>
<comment type="caution">
    <text evidence="11">The sequence shown here is derived from an EMBL/GenBank/DDBJ whole genome shotgun (WGS) entry which is preliminary data.</text>
</comment>
<dbReference type="Pfam" id="PF02687">
    <property type="entry name" value="FtsX"/>
    <property type="match status" value="1"/>
</dbReference>
<organism evidence="11 12">
    <name type="scientific">Kitasatospora indigofera</name>
    <dbReference type="NCBI Taxonomy" id="67307"/>
    <lineage>
        <taxon>Bacteria</taxon>
        <taxon>Bacillati</taxon>
        <taxon>Actinomycetota</taxon>
        <taxon>Actinomycetes</taxon>
        <taxon>Kitasatosporales</taxon>
        <taxon>Streptomycetaceae</taxon>
        <taxon>Kitasatospora</taxon>
    </lineage>
</organism>
<evidence type="ECO:0000256" key="7">
    <source>
        <dbReference type="SAM" id="MobiDB-lite"/>
    </source>
</evidence>
<evidence type="ECO:0000313" key="12">
    <source>
        <dbReference type="Proteomes" id="UP000617734"/>
    </source>
</evidence>
<feature type="region of interest" description="Disordered" evidence="7">
    <location>
        <begin position="1"/>
        <end position="46"/>
    </location>
</feature>
<comment type="similarity">
    <text evidence="6">Belongs to the ABC-4 integral membrane protein family.</text>
</comment>
<evidence type="ECO:0000256" key="2">
    <source>
        <dbReference type="ARBA" id="ARBA00022475"/>
    </source>
</evidence>
<feature type="transmembrane region" description="Helical" evidence="8">
    <location>
        <begin position="66"/>
        <end position="87"/>
    </location>
</feature>
<keyword evidence="12" id="KW-1185">Reference proteome</keyword>
<feature type="transmembrane region" description="Helical" evidence="8">
    <location>
        <begin position="310"/>
        <end position="335"/>
    </location>
</feature>
<dbReference type="GeneID" id="95354294"/>
<dbReference type="Proteomes" id="UP000617734">
    <property type="component" value="Unassembled WGS sequence"/>
</dbReference>
<evidence type="ECO:0000256" key="5">
    <source>
        <dbReference type="ARBA" id="ARBA00023136"/>
    </source>
</evidence>
<dbReference type="GO" id="GO:0022857">
    <property type="term" value="F:transmembrane transporter activity"/>
    <property type="evidence" value="ECO:0007669"/>
    <property type="project" value="TreeGrafter"/>
</dbReference>
<evidence type="ECO:0000256" key="6">
    <source>
        <dbReference type="ARBA" id="ARBA00038076"/>
    </source>
</evidence>
<evidence type="ECO:0000256" key="3">
    <source>
        <dbReference type="ARBA" id="ARBA00022692"/>
    </source>
</evidence>
<reference evidence="11" key="1">
    <citation type="journal article" date="2014" name="Int. J. Syst. Evol. Microbiol.">
        <title>Complete genome sequence of Corynebacterium casei LMG S-19264T (=DSM 44701T), isolated from a smear-ripened cheese.</title>
        <authorList>
            <consortium name="US DOE Joint Genome Institute (JGI-PGF)"/>
            <person name="Walter F."/>
            <person name="Albersmeier A."/>
            <person name="Kalinowski J."/>
            <person name="Ruckert C."/>
        </authorList>
    </citation>
    <scope>NUCLEOTIDE SEQUENCE</scope>
    <source>
        <strain evidence="11">JCM 4646</strain>
    </source>
</reference>
<dbReference type="EMBL" id="BNBO01000021">
    <property type="protein sequence ID" value="GHH73790.1"/>
    <property type="molecule type" value="Genomic_DNA"/>
</dbReference>
<evidence type="ECO:0000259" key="10">
    <source>
        <dbReference type="Pfam" id="PF12704"/>
    </source>
</evidence>
<dbReference type="PANTHER" id="PTHR30572:SF4">
    <property type="entry name" value="ABC TRANSPORTER PERMEASE YTRF"/>
    <property type="match status" value="1"/>
</dbReference>
<keyword evidence="3 8" id="KW-0812">Transmembrane</keyword>
<gene>
    <name evidence="11" type="ORF">GCM10018781_38900</name>
</gene>
<evidence type="ECO:0000256" key="8">
    <source>
        <dbReference type="SAM" id="Phobius"/>
    </source>
</evidence>
<sequence length="433" mass="43492">MSTPATSPTTTAATATAAAPASSRPSPDGPEHTARTAHPLPRPARLRPRDALAVGVSGLRGRKLRAVLSALGIAIGVAAMVAVIGIGTSSQAQLAAQIAKLGTNLLTVGPGQSFTGKDSPLPTDADAMVRRIGPVSSATATGKTRATVRRNDHVDAGITGGIAVLAARENLLDTVGGHLSSGRFLTVASSKYPTVVLGSKAAARLAVERPGGLVRLGEQWFTVTGILDPVALAPELDTAALVGWQAAAEHLGFDGHPTTVYTRTAESAVEQVRDVLAPTVNPAGPNEVKVSRPSDALAAQLAARNTFNALLLGLGAVALLVGGVGVANTMVIAVLERRQEIGLRRSLGANRAQILTQFLTEAVTLAGLGGLAGAALGGVATYGYAAAKHWPFAIPGGALAAAVAASALVGAVAGLYPASRAARLTPTEALSTG</sequence>
<dbReference type="AlphaFoldDB" id="A0A919FWQ8"/>
<dbReference type="InterPro" id="IPR050250">
    <property type="entry name" value="Macrolide_Exporter_MacB"/>
</dbReference>
<proteinExistence type="inferred from homology"/>